<dbReference type="Gene3D" id="3.30.70.860">
    <property type="match status" value="1"/>
</dbReference>
<evidence type="ECO:0000313" key="4">
    <source>
        <dbReference type="EMBL" id="AWB68090.1"/>
    </source>
</evidence>
<dbReference type="SUPFAM" id="SSF89963">
    <property type="entry name" value="YajQ-like"/>
    <property type="match status" value="2"/>
</dbReference>
<dbReference type="InterPro" id="IPR035570">
    <property type="entry name" value="UPF0234_N"/>
</dbReference>
<comment type="similarity">
    <text evidence="2 3">Belongs to the YajQ family.</text>
</comment>
<organism evidence="4 5">
    <name type="scientific">Saccharobesus litoralis</name>
    <dbReference type="NCBI Taxonomy" id="2172099"/>
    <lineage>
        <taxon>Bacteria</taxon>
        <taxon>Pseudomonadati</taxon>
        <taxon>Pseudomonadota</taxon>
        <taxon>Gammaproteobacteria</taxon>
        <taxon>Alteromonadales</taxon>
        <taxon>Alteromonadaceae</taxon>
        <taxon>Saccharobesus</taxon>
    </lineage>
</organism>
<dbReference type="Proteomes" id="UP000244441">
    <property type="component" value="Chromosome"/>
</dbReference>
<dbReference type="AlphaFoldDB" id="A0A2S0VVF7"/>
<dbReference type="PANTHER" id="PTHR30476:SF0">
    <property type="entry name" value="UPF0234 PROTEIN YAJQ"/>
    <property type="match status" value="1"/>
</dbReference>
<dbReference type="GO" id="GO:0005829">
    <property type="term" value="C:cytosol"/>
    <property type="evidence" value="ECO:0007669"/>
    <property type="project" value="TreeGrafter"/>
</dbReference>
<dbReference type="FunFam" id="3.30.70.860:FF:000001">
    <property type="entry name" value="UPF0234 protein YajQ"/>
    <property type="match status" value="1"/>
</dbReference>
<evidence type="ECO:0000256" key="1">
    <source>
        <dbReference type="ARBA" id="ARBA00022741"/>
    </source>
</evidence>
<dbReference type="InterPro" id="IPR035571">
    <property type="entry name" value="UPF0234-like_C"/>
</dbReference>
<evidence type="ECO:0000256" key="2">
    <source>
        <dbReference type="ARBA" id="ARBA00093450"/>
    </source>
</evidence>
<keyword evidence="5" id="KW-1185">Reference proteome</keyword>
<dbReference type="PANTHER" id="PTHR30476">
    <property type="entry name" value="UPF0234 PROTEIN YAJQ"/>
    <property type="match status" value="1"/>
</dbReference>
<comment type="function">
    <text evidence="3">Nucleotide-binding protein.</text>
</comment>
<dbReference type="KEGG" id="cate:C2869_17415"/>
<evidence type="ECO:0000256" key="3">
    <source>
        <dbReference type="HAMAP-Rule" id="MF_00632"/>
    </source>
</evidence>
<dbReference type="Pfam" id="PF04461">
    <property type="entry name" value="YajQ"/>
    <property type="match status" value="1"/>
</dbReference>
<dbReference type="OrthoDB" id="9801447at2"/>
<dbReference type="RefSeq" id="WP_108604155.1">
    <property type="nucleotide sequence ID" value="NZ_CP026604.1"/>
</dbReference>
<dbReference type="CDD" id="cd11740">
    <property type="entry name" value="YajQ_like"/>
    <property type="match status" value="1"/>
</dbReference>
<reference evidence="4 5" key="1">
    <citation type="submission" date="2018-01" db="EMBL/GenBank/DDBJ databases">
        <title>Genome sequence of a Cantenovulum-like bacteria.</title>
        <authorList>
            <person name="Tan W.R."/>
            <person name="Lau N.-S."/>
            <person name="Go F."/>
            <person name="Amirul A.-A.A."/>
        </authorList>
    </citation>
    <scope>NUCLEOTIDE SEQUENCE [LARGE SCALE GENOMIC DNA]</scope>
    <source>
        <strain evidence="4 5">CCB-QB4</strain>
    </source>
</reference>
<accession>A0A2S0VVF7</accession>
<dbReference type="Gene3D" id="3.30.70.990">
    <property type="entry name" value="YajQ-like, domain 2"/>
    <property type="match status" value="1"/>
</dbReference>
<dbReference type="HAMAP" id="MF_00632">
    <property type="entry name" value="UPF0234"/>
    <property type="match status" value="1"/>
</dbReference>
<dbReference type="InterPro" id="IPR036183">
    <property type="entry name" value="YajQ-like_sf"/>
</dbReference>
<dbReference type="InterPro" id="IPR007551">
    <property type="entry name" value="YajQ/Smlt4090-like"/>
</dbReference>
<gene>
    <name evidence="4" type="ORF">C2869_17415</name>
</gene>
<keyword evidence="1 3" id="KW-0547">Nucleotide-binding</keyword>
<proteinExistence type="inferred from homology"/>
<dbReference type="EMBL" id="CP026604">
    <property type="protein sequence ID" value="AWB68090.1"/>
    <property type="molecule type" value="Genomic_DNA"/>
</dbReference>
<evidence type="ECO:0000313" key="5">
    <source>
        <dbReference type="Proteomes" id="UP000244441"/>
    </source>
</evidence>
<sequence length="161" mass="18102">MPSFDIVSEIDAPELLNAVDNSKRELGTRFDFKGVNADITLKDLTVTISTESDYQVNQIMDILIKNLVRRNIDTESMDADDKITHSGKTFSKNFTFAQGIDQATAKKIVKFIKDQKFKVQAAIQGDKLRVTGKKRDDLQTVIAALRGESMGLPLQFNNFRD</sequence>
<dbReference type="GO" id="GO:0000166">
    <property type="term" value="F:nucleotide binding"/>
    <property type="evidence" value="ECO:0007669"/>
    <property type="project" value="UniProtKB-UniRule"/>
</dbReference>
<protein>
    <recommendedName>
        <fullName evidence="3">Nucleotide-binding protein C2869_17415</fullName>
    </recommendedName>
</protein>
<dbReference type="NCBIfam" id="NF003819">
    <property type="entry name" value="PRK05412.1"/>
    <property type="match status" value="1"/>
</dbReference>
<name>A0A2S0VVF7_9ALTE</name>